<dbReference type="AlphaFoldDB" id="A0A061FFI0"/>
<evidence type="ECO:0000256" key="1">
    <source>
        <dbReference type="SAM" id="Coils"/>
    </source>
</evidence>
<keyword evidence="1" id="KW-0175">Coiled coil</keyword>
<evidence type="ECO:0000313" key="4">
    <source>
        <dbReference type="Proteomes" id="UP000026915"/>
    </source>
</evidence>
<proteinExistence type="predicted"/>
<sequence>MGKPLVNDDDKSRQGQPPNNRRWRPYILPELNLIILPPQYPTNRPDEDPLISTAHPDSELSSDDEVDDGCEDDGDSDYEDDEEVRERLAQLTMSRELAILMECRMEELRREILTIREELRVLQKKLGWNPKSFGP</sequence>
<dbReference type="HOGENOM" id="CLU_1889543_0_0_1"/>
<dbReference type="Proteomes" id="UP000026915">
    <property type="component" value="Chromosome 8"/>
</dbReference>
<feature type="region of interest" description="Disordered" evidence="2">
    <location>
        <begin position="1"/>
        <end position="24"/>
    </location>
</feature>
<name>A0A061FFI0_THECC</name>
<dbReference type="InParanoid" id="A0A061FFI0"/>
<dbReference type="KEGG" id="tcc:18592210"/>
<dbReference type="Gramene" id="EOY16090">
    <property type="protein sequence ID" value="EOY16090"/>
    <property type="gene ID" value="TCM_034967"/>
</dbReference>
<evidence type="ECO:0000313" key="3">
    <source>
        <dbReference type="EMBL" id="EOY16090.1"/>
    </source>
</evidence>
<dbReference type="Gramene" id="Tc08v2_t009480.2">
    <property type="protein sequence ID" value="Tc08v2_p009480.2"/>
    <property type="gene ID" value="Tc08v2_g009480"/>
</dbReference>
<gene>
    <name evidence="3" type="ORF">TCM_034967</name>
</gene>
<feature type="compositionally biased region" description="Basic and acidic residues" evidence="2">
    <location>
        <begin position="1"/>
        <end position="13"/>
    </location>
</feature>
<dbReference type="OMA" id="ELTNMMM"/>
<protein>
    <submittedName>
        <fullName evidence="3">Uncharacterized protein</fullName>
    </submittedName>
</protein>
<reference evidence="3 4" key="1">
    <citation type="journal article" date="2013" name="Genome Biol.">
        <title>The genome sequence of the most widely cultivated cacao type and its use to identify candidate genes regulating pod color.</title>
        <authorList>
            <person name="Motamayor J.C."/>
            <person name="Mockaitis K."/>
            <person name="Schmutz J."/>
            <person name="Haiminen N."/>
            <person name="Iii D.L."/>
            <person name="Cornejo O."/>
            <person name="Findley S.D."/>
            <person name="Zheng P."/>
            <person name="Utro F."/>
            <person name="Royaert S."/>
            <person name="Saski C."/>
            <person name="Jenkins J."/>
            <person name="Podicheti R."/>
            <person name="Zhao M."/>
            <person name="Scheffler B.E."/>
            <person name="Stack J.C."/>
            <person name="Feltus F.A."/>
            <person name="Mustiga G.M."/>
            <person name="Amores F."/>
            <person name="Phillips W."/>
            <person name="Marelli J.P."/>
            <person name="May G.D."/>
            <person name="Shapiro H."/>
            <person name="Ma J."/>
            <person name="Bustamante C.D."/>
            <person name="Schnell R.J."/>
            <person name="Main D."/>
            <person name="Gilbert D."/>
            <person name="Parida L."/>
            <person name="Kuhn D.N."/>
        </authorList>
    </citation>
    <scope>NUCLEOTIDE SEQUENCE [LARGE SCALE GENOMIC DNA]</scope>
    <source>
        <strain evidence="4">cv. Matina 1-6</strain>
    </source>
</reference>
<dbReference type="EMBL" id="CM001886">
    <property type="protein sequence ID" value="EOY16090.1"/>
    <property type="molecule type" value="Genomic_DNA"/>
</dbReference>
<organism evidence="3 4">
    <name type="scientific">Theobroma cacao</name>
    <name type="common">Cacao</name>
    <name type="synonym">Cocoa</name>
    <dbReference type="NCBI Taxonomy" id="3641"/>
    <lineage>
        <taxon>Eukaryota</taxon>
        <taxon>Viridiplantae</taxon>
        <taxon>Streptophyta</taxon>
        <taxon>Embryophyta</taxon>
        <taxon>Tracheophyta</taxon>
        <taxon>Spermatophyta</taxon>
        <taxon>Magnoliopsida</taxon>
        <taxon>eudicotyledons</taxon>
        <taxon>Gunneridae</taxon>
        <taxon>Pentapetalae</taxon>
        <taxon>rosids</taxon>
        <taxon>malvids</taxon>
        <taxon>Malvales</taxon>
        <taxon>Malvaceae</taxon>
        <taxon>Byttnerioideae</taxon>
        <taxon>Theobroma</taxon>
    </lineage>
</organism>
<evidence type="ECO:0000256" key="2">
    <source>
        <dbReference type="SAM" id="MobiDB-lite"/>
    </source>
</evidence>
<feature type="compositionally biased region" description="Acidic residues" evidence="2">
    <location>
        <begin position="60"/>
        <end position="82"/>
    </location>
</feature>
<keyword evidence="4" id="KW-1185">Reference proteome</keyword>
<accession>A0A061FFI0</accession>
<feature type="coiled-coil region" evidence="1">
    <location>
        <begin position="98"/>
        <end position="125"/>
    </location>
</feature>
<feature type="region of interest" description="Disordered" evidence="2">
    <location>
        <begin position="38"/>
        <end position="82"/>
    </location>
</feature>